<organism evidence="1 2">
    <name type="scientific">Taklimakanibacter albus</name>
    <dbReference type="NCBI Taxonomy" id="2800327"/>
    <lineage>
        <taxon>Bacteria</taxon>
        <taxon>Pseudomonadati</taxon>
        <taxon>Pseudomonadota</taxon>
        <taxon>Alphaproteobacteria</taxon>
        <taxon>Hyphomicrobiales</taxon>
        <taxon>Aestuariivirgaceae</taxon>
        <taxon>Taklimakanibacter</taxon>
    </lineage>
</organism>
<name>A0ACC5QWN6_9HYPH</name>
<dbReference type="Proteomes" id="UP000616151">
    <property type="component" value="Unassembled WGS sequence"/>
</dbReference>
<keyword evidence="2" id="KW-1185">Reference proteome</keyword>
<dbReference type="EMBL" id="JAENHL010000003">
    <property type="protein sequence ID" value="MBK1864785.1"/>
    <property type="molecule type" value="Genomic_DNA"/>
</dbReference>
<evidence type="ECO:0000313" key="2">
    <source>
        <dbReference type="Proteomes" id="UP000616151"/>
    </source>
</evidence>
<evidence type="ECO:0000313" key="1">
    <source>
        <dbReference type="EMBL" id="MBK1864785.1"/>
    </source>
</evidence>
<accession>A0ACC5QWN6</accession>
<sequence>MMTQPQKRRLGRGLAALIGDDTTEEAVMEDARSFRHVPIEFLHANPNNPRKHFADADLEDLTRSIRDKGLLQPLVVRQRDNGEYEIVAGERRWRAAQRAGIHEVPVLIRSLTDGEALEIALIENIQRADLNALEEARAYQQLMDQFSYTQQQLADSVGKSRSHVANTIRLLTLPESVRRHIEDGALTAGHARALVATDSPQALAEKIIELGMTVREAEGLSRSEAEAKGKPPSTAKAQKDTDTLALEKQLGELLGLKVEIVNKGRAGGTLTVRYKTLEQLDDVCNRLVRAP</sequence>
<gene>
    <name evidence="1" type="ORF">JHL16_00340</name>
</gene>
<proteinExistence type="predicted"/>
<reference evidence="1" key="1">
    <citation type="submission" date="2021-01" db="EMBL/GenBank/DDBJ databases">
        <authorList>
            <person name="Sun Q."/>
        </authorList>
    </citation>
    <scope>NUCLEOTIDE SEQUENCE</scope>
    <source>
        <strain evidence="1">YIM B02566</strain>
    </source>
</reference>
<protein>
    <submittedName>
        <fullName evidence="1">ParB/RepB/Spo0J family partition protein</fullName>
    </submittedName>
</protein>
<comment type="caution">
    <text evidence="1">The sequence shown here is derived from an EMBL/GenBank/DDBJ whole genome shotgun (WGS) entry which is preliminary data.</text>
</comment>